<gene>
    <name evidence="2" type="ORF">EVJ58_g8274</name>
</gene>
<keyword evidence="1" id="KW-0732">Signal</keyword>
<sequence length="138" mass="15036">MMFGKLFAFAASAALALAAPASFIPIADDIILWSADIQSPNVFSVWPVGSTQTIKWDPSQVPQTAANHTGIVLLGYYEDDSENLDTRASSRRPRSWRGFQIADGQVDITVPNVTERNDYIVVLFGNSGNASPTFTIKQ</sequence>
<feature type="chain" id="PRO_5021346019" evidence="1">
    <location>
        <begin position="19"/>
        <end position="138"/>
    </location>
</feature>
<organism evidence="2 3">
    <name type="scientific">Rhodofomes roseus</name>
    <dbReference type="NCBI Taxonomy" id="34475"/>
    <lineage>
        <taxon>Eukaryota</taxon>
        <taxon>Fungi</taxon>
        <taxon>Dikarya</taxon>
        <taxon>Basidiomycota</taxon>
        <taxon>Agaricomycotina</taxon>
        <taxon>Agaricomycetes</taxon>
        <taxon>Polyporales</taxon>
        <taxon>Rhodofomes</taxon>
    </lineage>
</organism>
<feature type="signal peptide" evidence="1">
    <location>
        <begin position="1"/>
        <end position="18"/>
    </location>
</feature>
<proteinExistence type="predicted"/>
<evidence type="ECO:0000313" key="3">
    <source>
        <dbReference type="Proteomes" id="UP000298390"/>
    </source>
</evidence>
<dbReference type="Proteomes" id="UP000298390">
    <property type="component" value="Unassembled WGS sequence"/>
</dbReference>
<evidence type="ECO:0000256" key="1">
    <source>
        <dbReference type="SAM" id="SignalP"/>
    </source>
</evidence>
<dbReference type="EMBL" id="SEKV01000594">
    <property type="protein sequence ID" value="TFY55399.1"/>
    <property type="molecule type" value="Genomic_DNA"/>
</dbReference>
<reference evidence="2 3" key="1">
    <citation type="submission" date="2019-01" db="EMBL/GenBank/DDBJ databases">
        <title>Genome sequencing of the rare red list fungi Fomitopsis rosea.</title>
        <authorList>
            <person name="Buettner E."/>
            <person name="Kellner H."/>
        </authorList>
    </citation>
    <scope>NUCLEOTIDE SEQUENCE [LARGE SCALE GENOMIC DNA]</scope>
    <source>
        <strain evidence="2 3">DSM 105464</strain>
    </source>
</reference>
<accession>A0A4Y9Y3N4</accession>
<dbReference type="AlphaFoldDB" id="A0A4Y9Y3N4"/>
<name>A0A4Y9Y3N4_9APHY</name>
<dbReference type="STRING" id="34475.A0A4Y9Y3N4"/>
<protein>
    <submittedName>
        <fullName evidence="2">Uncharacterized protein</fullName>
    </submittedName>
</protein>
<evidence type="ECO:0000313" key="2">
    <source>
        <dbReference type="EMBL" id="TFY55399.1"/>
    </source>
</evidence>
<comment type="caution">
    <text evidence="2">The sequence shown here is derived from an EMBL/GenBank/DDBJ whole genome shotgun (WGS) entry which is preliminary data.</text>
</comment>